<proteinExistence type="predicted"/>
<evidence type="ECO:0000313" key="1">
    <source>
        <dbReference type="EMBL" id="MET3683477.1"/>
    </source>
</evidence>
<reference evidence="1 2" key="1">
    <citation type="submission" date="2024-06" db="EMBL/GenBank/DDBJ databases">
        <title>Genomic Encyclopedia of Type Strains, Phase IV (KMG-IV): sequencing the most valuable type-strain genomes for metagenomic binning, comparative biology and taxonomic classification.</title>
        <authorList>
            <person name="Goeker M."/>
        </authorList>
    </citation>
    <scope>NUCLEOTIDE SEQUENCE [LARGE SCALE GENOMIC DNA]</scope>
    <source>
        <strain evidence="1 2">DSM 23520</strain>
    </source>
</reference>
<evidence type="ECO:0000313" key="2">
    <source>
        <dbReference type="Proteomes" id="UP001549167"/>
    </source>
</evidence>
<dbReference type="InterPro" id="IPR051917">
    <property type="entry name" value="Transposase-Integrase"/>
</dbReference>
<name>A0ABV2KWJ0_9BACI</name>
<dbReference type="PANTHER" id="PTHR10948:SF23">
    <property type="entry name" value="TRANSPOSASE INSI FOR INSERTION SEQUENCE ELEMENT IS30A-RELATED"/>
    <property type="match status" value="1"/>
</dbReference>
<comment type="caution">
    <text evidence="1">The sequence shown here is derived from an EMBL/GenBank/DDBJ whole genome shotgun (WGS) entry which is preliminary data.</text>
</comment>
<protein>
    <submittedName>
        <fullName evidence="1">IS30 family transposase</fullName>
    </submittedName>
</protein>
<dbReference type="PANTHER" id="PTHR10948">
    <property type="entry name" value="TRANSPOSASE"/>
    <property type="match status" value="1"/>
</dbReference>
<gene>
    <name evidence="1" type="ORF">ABID56_001572</name>
</gene>
<dbReference type="PROSITE" id="PS51257">
    <property type="entry name" value="PROKAR_LIPOPROTEIN"/>
    <property type="match status" value="1"/>
</dbReference>
<organism evidence="1 2">
    <name type="scientific">Alkalibacillus flavidus</name>
    <dbReference type="NCBI Taxonomy" id="546021"/>
    <lineage>
        <taxon>Bacteria</taxon>
        <taxon>Bacillati</taxon>
        <taxon>Bacillota</taxon>
        <taxon>Bacilli</taxon>
        <taxon>Bacillales</taxon>
        <taxon>Bacillaceae</taxon>
        <taxon>Alkalibacillus</taxon>
    </lineage>
</organism>
<dbReference type="Proteomes" id="UP001549167">
    <property type="component" value="Unassembled WGS sequence"/>
</dbReference>
<accession>A0ABV2KWJ0</accession>
<sequence length="92" mass="10460">MSNDRQGGISRLKHLIGPRIPWNAPSISLITSCHTVLKQLQSLTGKEFACYHNIERETAIRVYFADPYASWQRGSNENANGLISEFSLRKRI</sequence>
<keyword evidence="2" id="KW-1185">Reference proteome</keyword>
<dbReference type="EMBL" id="JBEPMX010000007">
    <property type="protein sequence ID" value="MET3683477.1"/>
    <property type="molecule type" value="Genomic_DNA"/>
</dbReference>